<dbReference type="InterPro" id="IPR054267">
    <property type="entry name" value="DUF6998"/>
</dbReference>
<dbReference type="EMBL" id="JBEWLZ010000012">
    <property type="protein sequence ID" value="MET1491523.1"/>
    <property type="molecule type" value="Genomic_DNA"/>
</dbReference>
<dbReference type="Proteomes" id="UP001548590">
    <property type="component" value="Unassembled WGS sequence"/>
</dbReference>
<protein>
    <recommendedName>
        <fullName evidence="1">DUF6998 domain-containing protein</fullName>
    </recommendedName>
</protein>
<evidence type="ECO:0000313" key="3">
    <source>
        <dbReference type="Proteomes" id="UP001548590"/>
    </source>
</evidence>
<keyword evidence="3" id="KW-1185">Reference proteome</keyword>
<evidence type="ECO:0000259" key="1">
    <source>
        <dbReference type="Pfam" id="PF22522"/>
    </source>
</evidence>
<evidence type="ECO:0000313" key="2">
    <source>
        <dbReference type="EMBL" id="MET1491523.1"/>
    </source>
</evidence>
<dbReference type="Pfam" id="PF22522">
    <property type="entry name" value="DUF6998"/>
    <property type="match status" value="1"/>
</dbReference>
<accession>A0ABV2CUF2</accession>
<dbReference type="RefSeq" id="WP_345927344.1">
    <property type="nucleotide sequence ID" value="NZ_JBDIVF010000004.1"/>
</dbReference>
<feature type="domain" description="DUF6998" evidence="1">
    <location>
        <begin position="29"/>
        <end position="115"/>
    </location>
</feature>
<name>A0ABV2CUF2_9RHOO</name>
<reference evidence="2 3" key="1">
    <citation type="submission" date="2024-07" db="EMBL/GenBank/DDBJ databases">
        <title>Uliginosibacterium paludis KCTC:42655.</title>
        <authorList>
            <person name="Kim M.K."/>
        </authorList>
    </citation>
    <scope>NUCLEOTIDE SEQUENCE [LARGE SCALE GENOMIC DNA]</scope>
    <source>
        <strain evidence="2 3">KCTC 42655</strain>
    </source>
</reference>
<comment type="caution">
    <text evidence="2">The sequence shown here is derived from an EMBL/GenBank/DDBJ whole genome shotgun (WGS) entry which is preliminary data.</text>
</comment>
<sequence length="156" mass="17223">MNAAQQLAITGFFDSVSQLEAVGVIRSSRFLGDIGEFLAKEGFGVTLVNQLRQTGHDGTDQDGKVQIKFNNSTEGNNINVGNPKDYETLIVVIGPQSKLREEGHGPNEFRLYRYSKRDVESWRSKSGGYYCAKERLASCATKKVLTTHECQSDAEG</sequence>
<proteinExistence type="predicted"/>
<organism evidence="2 3">
    <name type="scientific">Uliginosibacterium paludis</name>
    <dbReference type="NCBI Taxonomy" id="1615952"/>
    <lineage>
        <taxon>Bacteria</taxon>
        <taxon>Pseudomonadati</taxon>
        <taxon>Pseudomonadota</taxon>
        <taxon>Betaproteobacteria</taxon>
        <taxon>Rhodocyclales</taxon>
        <taxon>Zoogloeaceae</taxon>
        <taxon>Uliginosibacterium</taxon>
    </lineage>
</organism>
<gene>
    <name evidence="2" type="ORF">ABVT11_16915</name>
</gene>